<evidence type="ECO:0000256" key="2">
    <source>
        <dbReference type="ARBA" id="ARBA00005928"/>
    </source>
</evidence>
<keyword evidence="8 10" id="KW-0472">Membrane</keyword>
<dbReference type="OMA" id="FEAGVWY"/>
<organism evidence="13 14">
    <name type="scientific">Anopheles stephensi</name>
    <name type="common">Indo-Pakistan malaria mosquito</name>
    <dbReference type="NCBI Taxonomy" id="30069"/>
    <lineage>
        <taxon>Eukaryota</taxon>
        <taxon>Metazoa</taxon>
        <taxon>Ecdysozoa</taxon>
        <taxon>Arthropoda</taxon>
        <taxon>Hexapoda</taxon>
        <taxon>Insecta</taxon>
        <taxon>Pterygota</taxon>
        <taxon>Neoptera</taxon>
        <taxon>Endopterygota</taxon>
        <taxon>Diptera</taxon>
        <taxon>Nematocera</taxon>
        <taxon>Culicoidea</taxon>
        <taxon>Culicidae</taxon>
        <taxon>Anophelinae</taxon>
        <taxon>Anopheles</taxon>
    </lineage>
</organism>
<evidence type="ECO:0000256" key="5">
    <source>
        <dbReference type="ARBA" id="ARBA00022857"/>
    </source>
</evidence>
<name>A0A182YI99_ANOST</name>
<dbReference type="GO" id="GO:0016020">
    <property type="term" value="C:membrane"/>
    <property type="evidence" value="ECO:0007669"/>
    <property type="project" value="UniProtKB-SubCell"/>
</dbReference>
<dbReference type="FunFam" id="3.40.50.720:FF:000143">
    <property type="entry name" value="Fatty acyl-CoA reductase"/>
    <property type="match status" value="1"/>
</dbReference>
<sequence>MNLVKKTPVQTWYTGKTIFVTGGSGFMGKVLKAHPQLTTLRSLISFKYLQVLLEKLLYSCSDLERIYVLMRPKRGKSPQTRIDDWLKLPVFKRIREEKPEVYKKLVPIPGDVTSDKLGISAEHEQLLIDTAEVVFHCAATLKLEARLKDAIEMNTIGTKRILDLCLQMKRLKALLHLSTAFCYCDKEVLTEKVHDFHHNPYDLMRTVEWMDEKAIDMITPTLLTPHPNTYTYSKRLAEMLVRDTYSKLRVCIVRPSIVCPANAEPVEGWVDSLNGPVGIMVAGGKGIIRSMLCNGEYNAEVIPVDIAINGLITIAYTLGQMEEMPKEIPVYNITCRETKRTTWKEVLDLGKATAYEYPFEAGVWYPDGDITMNKTYHTICVMLFHWLPAYFIDFLMFCFGQKRFMIRIQNMVSEGLSLLQFFTTRQWDFKSHQYQAIAKHLTPEDNVIFTMDVDAIDTKDYLRRIILGGRQFCMREPLSTLPKARIQLKCLYVLDKVAKAFMLYLMAWLFLTLTGLKAPVYEMLGWA</sequence>
<dbReference type="VEuPathDB" id="VectorBase:ASTE005319"/>
<reference evidence="13" key="2">
    <citation type="submission" date="2020-05" db="UniProtKB">
        <authorList>
            <consortium name="EnsemblMetazoa"/>
        </authorList>
    </citation>
    <scope>IDENTIFICATION</scope>
    <source>
        <strain evidence="13">Indian</strain>
    </source>
</reference>
<feature type="transmembrane region" description="Helical" evidence="10">
    <location>
        <begin position="376"/>
        <end position="399"/>
    </location>
</feature>
<evidence type="ECO:0000256" key="7">
    <source>
        <dbReference type="ARBA" id="ARBA00023098"/>
    </source>
</evidence>
<evidence type="ECO:0000256" key="9">
    <source>
        <dbReference type="ARBA" id="ARBA00052530"/>
    </source>
</evidence>
<comment type="subcellular location">
    <subcellularLocation>
        <location evidence="1">Membrane</location>
        <topology evidence="1">Multi-pass membrane protein</topology>
    </subcellularLocation>
</comment>
<dbReference type="Gene3D" id="3.40.50.720">
    <property type="entry name" value="NAD(P)-binding Rossmann-like Domain"/>
    <property type="match status" value="1"/>
</dbReference>
<dbReference type="InterPro" id="IPR013120">
    <property type="entry name" value="FAR_NAD-bd"/>
</dbReference>
<evidence type="ECO:0000313" key="14">
    <source>
        <dbReference type="Proteomes" id="UP000076408"/>
    </source>
</evidence>
<dbReference type="CDD" id="cd09071">
    <property type="entry name" value="FAR_C"/>
    <property type="match status" value="1"/>
</dbReference>
<dbReference type="Proteomes" id="UP000076408">
    <property type="component" value="Unassembled WGS sequence"/>
</dbReference>
<dbReference type="CDD" id="cd05236">
    <property type="entry name" value="FAR-N_SDR_e"/>
    <property type="match status" value="1"/>
</dbReference>
<evidence type="ECO:0000256" key="3">
    <source>
        <dbReference type="ARBA" id="ARBA00022516"/>
    </source>
</evidence>
<dbReference type="EnsemblMetazoa" id="ASTEI08185-RA">
    <property type="protein sequence ID" value="ASTEI08185-PA"/>
    <property type="gene ID" value="ASTEI08185"/>
</dbReference>
<evidence type="ECO:0000256" key="4">
    <source>
        <dbReference type="ARBA" id="ARBA00022692"/>
    </source>
</evidence>
<keyword evidence="7 10" id="KW-0443">Lipid metabolism</keyword>
<dbReference type="EC" id="1.2.1.84" evidence="10"/>
<dbReference type="STRING" id="30069.A0A182YI99"/>
<evidence type="ECO:0000256" key="8">
    <source>
        <dbReference type="ARBA" id="ARBA00023136"/>
    </source>
</evidence>
<feature type="transmembrane region" description="Helical" evidence="10">
    <location>
        <begin position="501"/>
        <end position="521"/>
    </location>
</feature>
<dbReference type="GO" id="GO:0005777">
    <property type="term" value="C:peroxisome"/>
    <property type="evidence" value="ECO:0007669"/>
    <property type="project" value="TreeGrafter"/>
</dbReference>
<evidence type="ECO:0000259" key="11">
    <source>
        <dbReference type="Pfam" id="PF03015"/>
    </source>
</evidence>
<keyword evidence="3 10" id="KW-0444">Lipid biosynthesis</keyword>
<keyword evidence="6 10" id="KW-1133">Transmembrane helix</keyword>
<dbReference type="PANTHER" id="PTHR11011">
    <property type="entry name" value="MALE STERILITY PROTEIN 2-RELATED"/>
    <property type="match status" value="1"/>
</dbReference>
<dbReference type="InterPro" id="IPR033640">
    <property type="entry name" value="FAR_C"/>
</dbReference>
<dbReference type="GO" id="GO:0080019">
    <property type="term" value="F:alcohol-forming very long-chain fatty acyl-CoA reductase activity"/>
    <property type="evidence" value="ECO:0007669"/>
    <property type="project" value="InterPro"/>
</dbReference>
<dbReference type="VEuPathDB" id="VectorBase:ASTEI08185"/>
<evidence type="ECO:0000313" key="13">
    <source>
        <dbReference type="EnsemblMetazoa" id="ASTEI08185-PA"/>
    </source>
</evidence>
<comment type="catalytic activity">
    <reaction evidence="9 10">
        <text>a long-chain fatty acyl-CoA + 2 NADPH + 2 H(+) = a long-chain primary fatty alcohol + 2 NADP(+) + CoA</text>
        <dbReference type="Rhea" id="RHEA:52716"/>
        <dbReference type="ChEBI" id="CHEBI:15378"/>
        <dbReference type="ChEBI" id="CHEBI:57287"/>
        <dbReference type="ChEBI" id="CHEBI:57783"/>
        <dbReference type="ChEBI" id="CHEBI:58349"/>
        <dbReference type="ChEBI" id="CHEBI:77396"/>
        <dbReference type="ChEBI" id="CHEBI:83139"/>
        <dbReference type="EC" id="1.2.1.84"/>
    </reaction>
</comment>
<dbReference type="GO" id="GO:0102965">
    <property type="term" value="F:alcohol-forming long-chain fatty acyl-CoA reductase activity"/>
    <property type="evidence" value="ECO:0007669"/>
    <property type="project" value="UniProtKB-EC"/>
</dbReference>
<comment type="similarity">
    <text evidence="2 10">Belongs to the fatty acyl-CoA reductase family.</text>
</comment>
<dbReference type="PANTHER" id="PTHR11011:SF12">
    <property type="entry name" value="FATTY ACYL-COA REDUCTASE"/>
    <property type="match status" value="1"/>
</dbReference>
<comment type="function">
    <text evidence="10">Catalyzes the reduction of fatty acyl-CoA to fatty alcohols.</text>
</comment>
<dbReference type="InterPro" id="IPR026055">
    <property type="entry name" value="FAR"/>
</dbReference>
<proteinExistence type="inferred from homology"/>
<dbReference type="SUPFAM" id="SSF51735">
    <property type="entry name" value="NAD(P)-binding Rossmann-fold domains"/>
    <property type="match status" value="1"/>
</dbReference>
<protein>
    <recommendedName>
        <fullName evidence="10">Fatty acyl-CoA reductase</fullName>
        <ecNumber evidence="10">1.2.1.84</ecNumber>
    </recommendedName>
</protein>
<dbReference type="InterPro" id="IPR036291">
    <property type="entry name" value="NAD(P)-bd_dom_sf"/>
</dbReference>
<keyword evidence="14" id="KW-1185">Reference proteome</keyword>
<reference evidence="14" key="1">
    <citation type="journal article" date="2014" name="Genome Biol.">
        <title>Genome analysis of a major urban malaria vector mosquito, Anopheles stephensi.</title>
        <authorList>
            <person name="Jiang X."/>
            <person name="Peery A."/>
            <person name="Hall A.B."/>
            <person name="Sharma A."/>
            <person name="Chen X.G."/>
            <person name="Waterhouse R.M."/>
            <person name="Komissarov A."/>
            <person name="Riehle M.M."/>
            <person name="Shouche Y."/>
            <person name="Sharakhova M.V."/>
            <person name="Lawson D."/>
            <person name="Pakpour N."/>
            <person name="Arensburger P."/>
            <person name="Davidson V.L."/>
            <person name="Eiglmeier K."/>
            <person name="Emrich S."/>
            <person name="George P."/>
            <person name="Kennedy R.C."/>
            <person name="Mane S.P."/>
            <person name="Maslen G."/>
            <person name="Oringanje C."/>
            <person name="Qi Y."/>
            <person name="Settlage R."/>
            <person name="Tojo M."/>
            <person name="Tubio J.M."/>
            <person name="Unger M.F."/>
            <person name="Wang B."/>
            <person name="Vernick K.D."/>
            <person name="Ribeiro J.M."/>
            <person name="James A.A."/>
            <person name="Michel K."/>
            <person name="Riehle M.A."/>
            <person name="Luckhart S."/>
            <person name="Sharakhov I.V."/>
            <person name="Tu Z."/>
        </authorList>
    </citation>
    <scope>NUCLEOTIDE SEQUENCE [LARGE SCALE GENOMIC DNA]</scope>
    <source>
        <strain evidence="14">Indian</strain>
    </source>
</reference>
<keyword evidence="10" id="KW-0560">Oxidoreductase</keyword>
<evidence type="ECO:0000256" key="6">
    <source>
        <dbReference type="ARBA" id="ARBA00022989"/>
    </source>
</evidence>
<dbReference type="Pfam" id="PF07993">
    <property type="entry name" value="NAD_binding_4"/>
    <property type="match status" value="1"/>
</dbReference>
<feature type="domain" description="Fatty acyl-CoA reductase C-terminal" evidence="11">
    <location>
        <begin position="384"/>
        <end position="476"/>
    </location>
</feature>
<evidence type="ECO:0000259" key="12">
    <source>
        <dbReference type="Pfam" id="PF07993"/>
    </source>
</evidence>
<dbReference type="Pfam" id="PF03015">
    <property type="entry name" value="Sterile"/>
    <property type="match status" value="1"/>
</dbReference>
<keyword evidence="4 10" id="KW-0812">Transmembrane</keyword>
<dbReference type="GO" id="GO:0035336">
    <property type="term" value="P:long-chain fatty-acyl-CoA metabolic process"/>
    <property type="evidence" value="ECO:0007669"/>
    <property type="project" value="TreeGrafter"/>
</dbReference>
<dbReference type="AlphaFoldDB" id="A0A182YI99"/>
<accession>A0A182YI99</accession>
<feature type="domain" description="Thioester reductase (TE)" evidence="12">
    <location>
        <begin position="51"/>
        <end position="309"/>
    </location>
</feature>
<dbReference type="VEuPathDB" id="VectorBase:ASTEI20_043093"/>
<evidence type="ECO:0000256" key="1">
    <source>
        <dbReference type="ARBA" id="ARBA00004141"/>
    </source>
</evidence>
<evidence type="ECO:0000256" key="10">
    <source>
        <dbReference type="RuleBase" id="RU363097"/>
    </source>
</evidence>
<keyword evidence="5 10" id="KW-0521">NADP</keyword>